<dbReference type="GO" id="GO:0015074">
    <property type="term" value="P:DNA integration"/>
    <property type="evidence" value="ECO:0007669"/>
    <property type="project" value="InterPro"/>
</dbReference>
<dbReference type="GO" id="GO:0003677">
    <property type="term" value="F:DNA binding"/>
    <property type="evidence" value="ECO:0007669"/>
    <property type="project" value="InterPro"/>
</dbReference>
<dbReference type="RefSeq" id="WP_179122196.1">
    <property type="nucleotide sequence ID" value="NZ_FUYH01000005.1"/>
</dbReference>
<keyword evidence="4" id="KW-1185">Reference proteome</keyword>
<dbReference type="Gene3D" id="1.10.443.10">
    <property type="entry name" value="Intergrase catalytic core"/>
    <property type="match status" value="1"/>
</dbReference>
<proteinExistence type="predicted"/>
<dbReference type="PROSITE" id="PS51898">
    <property type="entry name" value="TYR_RECOMBINASE"/>
    <property type="match status" value="1"/>
</dbReference>
<dbReference type="STRING" id="1147123.SAMN05443428_105171"/>
<evidence type="ECO:0000313" key="3">
    <source>
        <dbReference type="EMBL" id="SKA83795.1"/>
    </source>
</evidence>
<dbReference type="SUPFAM" id="SSF56349">
    <property type="entry name" value="DNA breaking-rejoining enzymes"/>
    <property type="match status" value="1"/>
</dbReference>
<dbReference type="EMBL" id="FUYH01000005">
    <property type="protein sequence ID" value="SKA83795.1"/>
    <property type="molecule type" value="Genomic_DNA"/>
</dbReference>
<evidence type="ECO:0000259" key="2">
    <source>
        <dbReference type="PROSITE" id="PS51898"/>
    </source>
</evidence>
<feature type="domain" description="Tyr recombinase" evidence="2">
    <location>
        <begin position="1"/>
        <end position="145"/>
    </location>
</feature>
<dbReference type="CDD" id="cd01189">
    <property type="entry name" value="INT_ICEBs1_C_like"/>
    <property type="match status" value="1"/>
</dbReference>
<accession>A0A1T4X426</accession>
<organism evidence="3 4">
    <name type="scientific">Caloramator quimbayensis</name>
    <dbReference type="NCBI Taxonomy" id="1147123"/>
    <lineage>
        <taxon>Bacteria</taxon>
        <taxon>Bacillati</taxon>
        <taxon>Bacillota</taxon>
        <taxon>Clostridia</taxon>
        <taxon>Eubacteriales</taxon>
        <taxon>Clostridiaceae</taxon>
        <taxon>Caloramator</taxon>
    </lineage>
</organism>
<sequence length="154" mass="18179">MSKLRGVIRNDVDKTNQTIKIDQSLCISTEGYIEKNTKSKNGIRTIVAPKEVFDLFEKRRKGQKILSDRIFNFRPDTFSKQFAKDMKKIGLEDIRFHDLRHYHATWLYKNGIPDLFAAQRLGDDLQTIKRIYQHISDDFKDKLNKEILDKISFL</sequence>
<name>A0A1T4X426_9CLOT</name>
<dbReference type="Proteomes" id="UP000190105">
    <property type="component" value="Unassembled WGS sequence"/>
</dbReference>
<gene>
    <name evidence="3" type="ORF">SAMN05443428_105171</name>
</gene>
<dbReference type="InterPro" id="IPR011010">
    <property type="entry name" value="DNA_brk_join_enz"/>
</dbReference>
<evidence type="ECO:0000313" key="4">
    <source>
        <dbReference type="Proteomes" id="UP000190105"/>
    </source>
</evidence>
<dbReference type="GO" id="GO:0006310">
    <property type="term" value="P:DNA recombination"/>
    <property type="evidence" value="ECO:0007669"/>
    <property type="project" value="UniProtKB-KW"/>
</dbReference>
<dbReference type="Pfam" id="PF00589">
    <property type="entry name" value="Phage_integrase"/>
    <property type="match status" value="1"/>
</dbReference>
<dbReference type="InterPro" id="IPR013762">
    <property type="entry name" value="Integrase-like_cat_sf"/>
</dbReference>
<dbReference type="AlphaFoldDB" id="A0A1T4X426"/>
<protein>
    <submittedName>
        <fullName evidence="3">Phage integrase family protein</fullName>
    </submittedName>
</protein>
<keyword evidence="1" id="KW-0233">DNA recombination</keyword>
<reference evidence="4" key="1">
    <citation type="submission" date="2017-02" db="EMBL/GenBank/DDBJ databases">
        <authorList>
            <person name="Varghese N."/>
            <person name="Submissions S."/>
        </authorList>
    </citation>
    <scope>NUCLEOTIDE SEQUENCE [LARGE SCALE GENOMIC DNA]</scope>
    <source>
        <strain evidence="4">USBA 833</strain>
    </source>
</reference>
<dbReference type="InterPro" id="IPR002104">
    <property type="entry name" value="Integrase_catalytic"/>
</dbReference>
<evidence type="ECO:0000256" key="1">
    <source>
        <dbReference type="ARBA" id="ARBA00023172"/>
    </source>
</evidence>